<dbReference type="PANTHER" id="PTHR21678:SF0">
    <property type="entry name" value="C3H1-TYPE DOMAIN-CONTAINING PROTEIN"/>
    <property type="match status" value="1"/>
</dbReference>
<organism evidence="2 3">
    <name type="scientific">Apophysomyces ossiformis</name>
    <dbReference type="NCBI Taxonomy" id="679940"/>
    <lineage>
        <taxon>Eukaryota</taxon>
        <taxon>Fungi</taxon>
        <taxon>Fungi incertae sedis</taxon>
        <taxon>Mucoromycota</taxon>
        <taxon>Mucoromycotina</taxon>
        <taxon>Mucoromycetes</taxon>
        <taxon>Mucorales</taxon>
        <taxon>Mucorineae</taxon>
        <taxon>Mucoraceae</taxon>
        <taxon>Apophysomyces</taxon>
    </lineage>
</organism>
<dbReference type="PANTHER" id="PTHR21678">
    <property type="entry name" value="GROWTH INHIBITION AND DIFFERENTIATION RELATED PROTEIN 88"/>
    <property type="match status" value="1"/>
</dbReference>
<evidence type="ECO:0000256" key="1">
    <source>
        <dbReference type="SAM" id="MobiDB-lite"/>
    </source>
</evidence>
<feature type="compositionally biased region" description="Basic and acidic residues" evidence="1">
    <location>
        <begin position="219"/>
        <end position="277"/>
    </location>
</feature>
<dbReference type="InterPro" id="IPR039884">
    <property type="entry name" value="R3HC1/R3HCL"/>
</dbReference>
<feature type="region of interest" description="Disordered" evidence="1">
    <location>
        <begin position="219"/>
        <end position="320"/>
    </location>
</feature>
<name>A0A8H7ESJ6_9FUNG</name>
<proteinExistence type="predicted"/>
<comment type="caution">
    <text evidence="2">The sequence shown here is derived from an EMBL/GenBank/DDBJ whole genome shotgun (WGS) entry which is preliminary data.</text>
</comment>
<accession>A0A8H7ESJ6</accession>
<reference evidence="2" key="1">
    <citation type="submission" date="2020-01" db="EMBL/GenBank/DDBJ databases">
        <title>Genome Sequencing of Three Apophysomyces-Like Fungal Strains Confirms a Novel Fungal Genus in the Mucoromycota with divergent Burkholderia-like Endosymbiotic Bacteria.</title>
        <authorList>
            <person name="Stajich J.E."/>
            <person name="Macias A.M."/>
            <person name="Carter-House D."/>
            <person name="Lovett B."/>
            <person name="Kasson L.R."/>
            <person name="Berry K."/>
            <person name="Grigoriev I."/>
            <person name="Chang Y."/>
            <person name="Spatafora J."/>
            <person name="Kasson M.T."/>
        </authorList>
    </citation>
    <scope>NUCLEOTIDE SEQUENCE</scope>
    <source>
        <strain evidence="2">NRRL A-21654</strain>
    </source>
</reference>
<feature type="region of interest" description="Disordered" evidence="1">
    <location>
        <begin position="473"/>
        <end position="494"/>
    </location>
</feature>
<dbReference type="Proteomes" id="UP000605846">
    <property type="component" value="Unassembled WGS sequence"/>
</dbReference>
<protein>
    <submittedName>
        <fullName evidence="2">Coiled-coil domain-containing protein r3hcc1l</fullName>
    </submittedName>
</protein>
<evidence type="ECO:0000313" key="3">
    <source>
        <dbReference type="Proteomes" id="UP000605846"/>
    </source>
</evidence>
<sequence length="494" mass="55614">MRMISTEVLPDLLSGIRTRYSDVLLLREIFKTVQIDPIGSCQDVLSNRYSNLSTDCYYSAIFHCFPATQIGSVDEPTISQDSPAWTESRSEIYKAGFANRDFSHAIPMTEPKSKRNGHQPYIPVHRRNVVNAAAAGPPPADSSPRLTRDATQNGNEVVRRGRGKFRAPGPQQDTAIDDNGSCKMIAVHSEARKEKDSLSNNTNVGDALAEIQKDVEKLEMSEKEQGSEQKQVENSEEMNEPRNIEKSKEKGIEAEKSEGMDKPKKDEEVKEADKIDEAGQSAAIDECKIIEEQGSTEINEEVEEVESNEQSIEENESEKEEWETLLDELDDSESEMKPAAHFKEQTSKQNAKSNFAPMDDEPTVVLDCFDFPPTFKTHHIHDIFREYEQLHGGYRIKWRAYIENVSNPLAKVRPYTGPLDFMKGNAGPIPRRPTTTDMVARRLVHGALGVKGPSRTAEQRQAEKDMLKAARVELEGRRRSASRRTQDLADAFNE</sequence>
<dbReference type="EMBL" id="JABAYA010000009">
    <property type="protein sequence ID" value="KAF7731513.1"/>
    <property type="molecule type" value="Genomic_DNA"/>
</dbReference>
<feature type="compositionally biased region" description="Acidic residues" evidence="1">
    <location>
        <begin position="298"/>
        <end position="320"/>
    </location>
</feature>
<keyword evidence="3" id="KW-1185">Reference proteome</keyword>
<evidence type="ECO:0000313" key="2">
    <source>
        <dbReference type="EMBL" id="KAF7731513.1"/>
    </source>
</evidence>
<dbReference type="OrthoDB" id="5418203at2759"/>
<dbReference type="AlphaFoldDB" id="A0A8H7ESJ6"/>
<feature type="region of interest" description="Disordered" evidence="1">
    <location>
        <begin position="133"/>
        <end position="181"/>
    </location>
</feature>
<gene>
    <name evidence="2" type="primary">R3HCC1L</name>
    <name evidence="2" type="ORF">EC973_009277</name>
</gene>